<keyword evidence="1" id="KW-0812">Transmembrane</keyword>
<sequence length="89" mass="10399">MIQALGDFLRKWGNVLGISIGVIFILITILMDLRGISQYEYFDFKRNSKVEMPLVVNYFTGSFIILMGIKKQWISDLAGKIRSRRRKRN</sequence>
<keyword evidence="1" id="KW-1133">Transmembrane helix</keyword>
<dbReference type="RefSeq" id="WP_116856687.1">
    <property type="nucleotide sequence ID" value="NZ_QTJV01000013.1"/>
</dbReference>
<evidence type="ECO:0000313" key="2">
    <source>
        <dbReference type="EMBL" id="RFM31532.1"/>
    </source>
</evidence>
<accession>A0A3E1NUB6</accession>
<feature type="transmembrane region" description="Helical" evidence="1">
    <location>
        <begin position="50"/>
        <end position="69"/>
    </location>
</feature>
<name>A0A3E1NUB6_9BACT</name>
<comment type="caution">
    <text evidence="2">The sequence shown here is derived from an EMBL/GenBank/DDBJ whole genome shotgun (WGS) entry which is preliminary data.</text>
</comment>
<dbReference type="Proteomes" id="UP000261174">
    <property type="component" value="Unassembled WGS sequence"/>
</dbReference>
<keyword evidence="3" id="KW-1185">Reference proteome</keyword>
<evidence type="ECO:0000256" key="1">
    <source>
        <dbReference type="SAM" id="Phobius"/>
    </source>
</evidence>
<evidence type="ECO:0000313" key="3">
    <source>
        <dbReference type="Proteomes" id="UP000261174"/>
    </source>
</evidence>
<gene>
    <name evidence="2" type="ORF">DXN04_27845</name>
</gene>
<feature type="transmembrane region" description="Helical" evidence="1">
    <location>
        <begin position="12"/>
        <end position="30"/>
    </location>
</feature>
<organism evidence="2 3">
    <name type="scientific">Chitinophaga silvisoli</name>
    <dbReference type="NCBI Taxonomy" id="2291814"/>
    <lineage>
        <taxon>Bacteria</taxon>
        <taxon>Pseudomonadati</taxon>
        <taxon>Bacteroidota</taxon>
        <taxon>Chitinophagia</taxon>
        <taxon>Chitinophagales</taxon>
        <taxon>Chitinophagaceae</taxon>
        <taxon>Chitinophaga</taxon>
    </lineage>
</organism>
<dbReference type="EMBL" id="QTJV01000013">
    <property type="protein sequence ID" value="RFM31532.1"/>
    <property type="molecule type" value="Genomic_DNA"/>
</dbReference>
<reference evidence="2 3" key="1">
    <citation type="submission" date="2018-08" db="EMBL/GenBank/DDBJ databases">
        <title>Chitinophaga sp. K20C18050901, a novel bacterium isolated from forest soil.</title>
        <authorList>
            <person name="Wang C."/>
        </authorList>
    </citation>
    <scope>NUCLEOTIDE SEQUENCE [LARGE SCALE GENOMIC DNA]</scope>
    <source>
        <strain evidence="2 3">K20C18050901</strain>
    </source>
</reference>
<keyword evidence="1" id="KW-0472">Membrane</keyword>
<proteinExistence type="predicted"/>
<protein>
    <submittedName>
        <fullName evidence="2">Uncharacterized protein</fullName>
    </submittedName>
</protein>
<dbReference type="AlphaFoldDB" id="A0A3E1NUB6"/>